<accession>A0A7J6N1X5</accession>
<organism evidence="2 3">
    <name type="scientific">Perkinsus chesapeaki</name>
    <name type="common">Clam parasite</name>
    <name type="synonym">Perkinsus andrewsi</name>
    <dbReference type="NCBI Taxonomy" id="330153"/>
    <lineage>
        <taxon>Eukaryota</taxon>
        <taxon>Sar</taxon>
        <taxon>Alveolata</taxon>
        <taxon>Perkinsozoa</taxon>
        <taxon>Perkinsea</taxon>
        <taxon>Perkinsida</taxon>
        <taxon>Perkinsidae</taxon>
        <taxon>Perkinsus</taxon>
    </lineage>
</organism>
<proteinExistence type="predicted"/>
<feature type="region of interest" description="Disordered" evidence="1">
    <location>
        <begin position="55"/>
        <end position="102"/>
    </location>
</feature>
<evidence type="ECO:0000313" key="2">
    <source>
        <dbReference type="EMBL" id="KAF4677410.1"/>
    </source>
</evidence>
<dbReference type="AlphaFoldDB" id="A0A7J6N1X5"/>
<evidence type="ECO:0000256" key="1">
    <source>
        <dbReference type="SAM" id="MobiDB-lite"/>
    </source>
</evidence>
<reference evidence="2 3" key="1">
    <citation type="submission" date="2020-04" db="EMBL/GenBank/DDBJ databases">
        <title>Perkinsus chesapeaki whole genome sequence.</title>
        <authorList>
            <person name="Bogema D.R."/>
        </authorList>
    </citation>
    <scope>NUCLEOTIDE SEQUENCE [LARGE SCALE GENOMIC DNA]</scope>
    <source>
        <strain evidence="2">ATCC PRA-425</strain>
    </source>
</reference>
<evidence type="ECO:0000313" key="3">
    <source>
        <dbReference type="Proteomes" id="UP000591131"/>
    </source>
</evidence>
<protein>
    <submittedName>
        <fullName evidence="2">Uncharacterized protein</fullName>
    </submittedName>
</protein>
<dbReference type="Proteomes" id="UP000591131">
    <property type="component" value="Unassembled WGS sequence"/>
</dbReference>
<name>A0A7J6N1X5_PERCH</name>
<sequence length="215" mass="23629">MVLTAVQKETFIKFKESYPTRGLPLAKRLYPKEFAEVNSHEWSRLVHELGYGRYGEKRTRTSTSGDTSGNRRKTEDGGGDSSTPTRTPMAGSSSATSDSMSLPDGVNADYCAVRNSKSVDDGDRPAAEFKQLKDQGVLKLITPKEVTATVFCEWEAMTEDQRRAYDKTDCCNKLPNSNTVDETEVIVEEEPAAADGLIAAAKERIVSAELCSDED</sequence>
<gene>
    <name evidence="2" type="ORF">FOL47_001622</name>
</gene>
<feature type="compositionally biased region" description="Low complexity" evidence="1">
    <location>
        <begin position="92"/>
        <end position="101"/>
    </location>
</feature>
<dbReference type="EMBL" id="JAAPAO010000014">
    <property type="protein sequence ID" value="KAF4677410.1"/>
    <property type="molecule type" value="Genomic_DNA"/>
</dbReference>
<comment type="caution">
    <text evidence="2">The sequence shown here is derived from an EMBL/GenBank/DDBJ whole genome shotgun (WGS) entry which is preliminary data.</text>
</comment>
<keyword evidence="3" id="KW-1185">Reference proteome</keyword>
<dbReference type="OrthoDB" id="432449at2759"/>